<dbReference type="PANTHER" id="PTHR43418">
    <property type="entry name" value="MULTIFUNCTIONAL TRYPTOPHAN BIOSYNTHESIS PROTEIN-RELATED"/>
    <property type="match status" value="1"/>
</dbReference>
<dbReference type="Pfam" id="PF00117">
    <property type="entry name" value="GATase"/>
    <property type="match status" value="1"/>
</dbReference>
<dbReference type="SUPFAM" id="SSF52317">
    <property type="entry name" value="Class I glutamine amidotransferase-like"/>
    <property type="match status" value="1"/>
</dbReference>
<dbReference type="PRINTS" id="PR00096">
    <property type="entry name" value="GATASE"/>
</dbReference>
<dbReference type="PROSITE" id="PS51273">
    <property type="entry name" value="GATASE_TYPE_1"/>
    <property type="match status" value="1"/>
</dbReference>
<dbReference type="InterPro" id="IPR029062">
    <property type="entry name" value="Class_I_gatase-like"/>
</dbReference>
<dbReference type="PRINTS" id="PR00099">
    <property type="entry name" value="CPSGATASE"/>
</dbReference>
<feature type="domain" description="Glutamine amidotransferase" evidence="2">
    <location>
        <begin position="3"/>
        <end position="184"/>
    </location>
</feature>
<evidence type="ECO:0000256" key="1">
    <source>
        <dbReference type="ARBA" id="ARBA00022962"/>
    </source>
</evidence>
<sequence length="188" mass="21217">MLLMIDNHDSFTYNLVQYFQQLNQNVAVYTNNAITLEDIEHLAPQRIVISPGPNSPDEAGISLPVIERFYQRLPILGICLGHQCIGQFFGAAINRTNEIFHGKTSLISHNNEGLFRTLPAQFNVMRYHSLAIAGDTLPACIRIDAWAGEVIMAIAHRDYPVFGLQFHPESILSDYGIQLLARFINDEY</sequence>
<keyword evidence="4" id="KW-1185">Reference proteome</keyword>
<gene>
    <name evidence="3" type="ORF">ACFORL_00995</name>
</gene>
<dbReference type="PRINTS" id="PR00097">
    <property type="entry name" value="ANTSNTHASEII"/>
</dbReference>
<organism evidence="3 4">
    <name type="scientific">Legionella dresdenensis</name>
    <dbReference type="NCBI Taxonomy" id="450200"/>
    <lineage>
        <taxon>Bacteria</taxon>
        <taxon>Pseudomonadati</taxon>
        <taxon>Pseudomonadota</taxon>
        <taxon>Gammaproteobacteria</taxon>
        <taxon>Legionellales</taxon>
        <taxon>Legionellaceae</taxon>
        <taxon>Legionella</taxon>
    </lineage>
</organism>
<dbReference type="NCBIfam" id="TIGR00566">
    <property type="entry name" value="trpG_papA"/>
    <property type="match status" value="1"/>
</dbReference>
<keyword evidence="1" id="KW-0315">Glutamine amidotransferase</keyword>
<dbReference type="Gene3D" id="3.40.50.880">
    <property type="match status" value="1"/>
</dbReference>
<evidence type="ECO:0000313" key="3">
    <source>
        <dbReference type="EMBL" id="MFC3907655.1"/>
    </source>
</evidence>
<reference evidence="4" key="1">
    <citation type="journal article" date="2019" name="Int. J. Syst. Evol. Microbiol.">
        <title>The Global Catalogue of Microorganisms (GCM) 10K type strain sequencing project: providing services to taxonomists for standard genome sequencing and annotation.</title>
        <authorList>
            <consortium name="The Broad Institute Genomics Platform"/>
            <consortium name="The Broad Institute Genome Sequencing Center for Infectious Disease"/>
            <person name="Wu L."/>
            <person name="Ma J."/>
        </authorList>
    </citation>
    <scope>NUCLEOTIDE SEQUENCE [LARGE SCALE GENOMIC DNA]</scope>
    <source>
        <strain evidence="4">CCUG 59858</strain>
    </source>
</reference>
<dbReference type="InterPro" id="IPR050472">
    <property type="entry name" value="Anth_synth/Amidotransfase"/>
</dbReference>
<dbReference type="InterPro" id="IPR006221">
    <property type="entry name" value="TrpG/PapA_dom"/>
</dbReference>
<proteinExistence type="predicted"/>
<protein>
    <submittedName>
        <fullName evidence="3">Anthranilate synthase component II</fullName>
    </submittedName>
</protein>
<accession>A0ABV8CC72</accession>
<dbReference type="PANTHER" id="PTHR43418:SF4">
    <property type="entry name" value="MULTIFUNCTIONAL TRYPTOPHAN BIOSYNTHESIS PROTEIN"/>
    <property type="match status" value="1"/>
</dbReference>
<dbReference type="Proteomes" id="UP001595758">
    <property type="component" value="Unassembled WGS sequence"/>
</dbReference>
<evidence type="ECO:0000313" key="4">
    <source>
        <dbReference type="Proteomes" id="UP001595758"/>
    </source>
</evidence>
<name>A0ABV8CC72_9GAMM</name>
<comment type="caution">
    <text evidence="3">The sequence shown here is derived from an EMBL/GenBank/DDBJ whole genome shotgun (WGS) entry which is preliminary data.</text>
</comment>
<dbReference type="EMBL" id="JBHSAB010000001">
    <property type="protein sequence ID" value="MFC3907655.1"/>
    <property type="molecule type" value="Genomic_DNA"/>
</dbReference>
<evidence type="ECO:0000259" key="2">
    <source>
        <dbReference type="Pfam" id="PF00117"/>
    </source>
</evidence>
<dbReference type="InterPro" id="IPR017926">
    <property type="entry name" value="GATASE"/>
</dbReference>
<dbReference type="CDD" id="cd01743">
    <property type="entry name" value="GATase1_Anthranilate_Synthase"/>
    <property type="match status" value="1"/>
</dbReference>
<dbReference type="RefSeq" id="WP_382340212.1">
    <property type="nucleotide sequence ID" value="NZ_JBHSAB010000001.1"/>
</dbReference>